<organism evidence="1 2">
    <name type="scientific">Sphingomonas sinipercae</name>
    <dbReference type="NCBI Taxonomy" id="2714944"/>
    <lineage>
        <taxon>Bacteria</taxon>
        <taxon>Pseudomonadati</taxon>
        <taxon>Pseudomonadota</taxon>
        <taxon>Alphaproteobacteria</taxon>
        <taxon>Sphingomonadales</taxon>
        <taxon>Sphingomonadaceae</taxon>
        <taxon>Sphingomonas</taxon>
    </lineage>
</organism>
<sequence>MADDKVYDEPTHVDAVEGVVTLIGPDAVDVRMTPDAAEETSERLLEGAMKARGQAFFGDKRER</sequence>
<gene>
    <name evidence="1" type="ORF">G7078_05620</name>
</gene>
<dbReference type="Proteomes" id="UP000502502">
    <property type="component" value="Chromosome"/>
</dbReference>
<name>A0A6G7ZN20_9SPHN</name>
<proteinExistence type="predicted"/>
<keyword evidence="2" id="KW-1185">Reference proteome</keyword>
<dbReference type="AlphaFoldDB" id="A0A6G7ZN20"/>
<reference evidence="1 2" key="1">
    <citation type="submission" date="2020-03" db="EMBL/GenBank/DDBJ databases">
        <title>Sphingomonas sp. nov., isolated from fish.</title>
        <authorList>
            <person name="Hyun D.-W."/>
            <person name="Bae J.-W."/>
        </authorList>
    </citation>
    <scope>NUCLEOTIDE SEQUENCE [LARGE SCALE GENOMIC DNA]</scope>
    <source>
        <strain evidence="1 2">HDW15C</strain>
    </source>
</reference>
<evidence type="ECO:0000313" key="2">
    <source>
        <dbReference type="Proteomes" id="UP000502502"/>
    </source>
</evidence>
<dbReference type="KEGG" id="ssin:G7078_05620"/>
<dbReference type="RefSeq" id="WP_166093864.1">
    <property type="nucleotide sequence ID" value="NZ_CP049871.1"/>
</dbReference>
<protein>
    <submittedName>
        <fullName evidence="1">Uncharacterized protein</fullName>
    </submittedName>
</protein>
<accession>A0A6G7ZN20</accession>
<evidence type="ECO:0000313" key="1">
    <source>
        <dbReference type="EMBL" id="QIL02318.1"/>
    </source>
</evidence>
<dbReference type="EMBL" id="CP049871">
    <property type="protein sequence ID" value="QIL02318.1"/>
    <property type="molecule type" value="Genomic_DNA"/>
</dbReference>